<keyword evidence="2" id="KW-0131">Cell cycle</keyword>
<evidence type="ECO:0000313" key="3">
    <source>
        <dbReference type="EMBL" id="JAP95177.1"/>
    </source>
</evidence>
<name>A0A146KFC5_9EUKA</name>
<dbReference type="GO" id="GO:0019888">
    <property type="term" value="F:protein phosphatase regulator activity"/>
    <property type="evidence" value="ECO:0007669"/>
    <property type="project" value="TreeGrafter"/>
</dbReference>
<evidence type="ECO:0000256" key="1">
    <source>
        <dbReference type="ARBA" id="ARBA00006180"/>
    </source>
</evidence>
<sequence>SLYWQIYDNADTQSQSLEQLVQNDQLEKLLEVKTISFEIRSENQVVLDYLVKPQTLKKLLSKHVFNLTKTDSTEKSIEIFSCADALRNVFQTLLNSNDLLQIVFDSLFQLTPQDEQLKPAELAPPHIYSGFQKLMSSIMISPKRVQQLAVYLSENQKYLRAWAAHLQSQLMFDTMKQFIIDFKSRNDETNKLISQMINKSQIVESLTSFIVSNSPLETVSNSSTILAQIIQQNVPYLADNVIVKTVSVVNHLMTTPLTGAELLRLHPAADLVICGISFMMQKCLQLYNSQEQALQKVSYDQIQKRQQFMEQVLSNKVQIQMKQNKPFVDYPLINIPEIDQFEKTMLPIFIQFLEAFNNLTKRLEFLKSQAREGLFGYGSFTIIHFIARLMAISADLKNVIAKNQVDLKSSKVDWMNQVEETNVQTSVSVDQGYGQLSLSAHAGCGGPSNIDITNTFKVKNCFLLISIPYVVQKIISQKLIDKLIVYLEQYPSNSNLHFAISRILTPMVELGDQAGDCSMYVFEKTQLLQNMQVSLKEFIPFKSRTSLQTYYITLARAFLRIALKLPDESAVEEKQKFVAGRQQQQQAQAPQHLLSATKLLTSQTNGINQQILDYLTTNAQFKSINTNFLEKEDEIPKTFGDARLTSDFQANKQKKKKTQGVFDAGFSNFGYQQNDFFGFGGNTWDSPKKADGGGNDFGFGWGEFQ</sequence>
<feature type="non-terminal residue" evidence="3">
    <location>
        <position position="1"/>
    </location>
</feature>
<dbReference type="PANTHER" id="PTHR12634:SF8">
    <property type="entry name" value="FIERY MOUNTAIN, ISOFORM D"/>
    <property type="match status" value="1"/>
</dbReference>
<accession>A0A146KFC5</accession>
<dbReference type="EMBL" id="GDID01001429">
    <property type="protein sequence ID" value="JAP95177.1"/>
    <property type="molecule type" value="Transcribed_RNA"/>
</dbReference>
<evidence type="ECO:0000256" key="2">
    <source>
        <dbReference type="ARBA" id="ARBA00023306"/>
    </source>
</evidence>
<gene>
    <name evidence="3" type="ORF">TPC1_11915</name>
</gene>
<proteinExistence type="inferred from homology"/>
<dbReference type="GO" id="GO:0019903">
    <property type="term" value="F:protein phosphatase binding"/>
    <property type="evidence" value="ECO:0007669"/>
    <property type="project" value="InterPro"/>
</dbReference>
<dbReference type="InterPro" id="IPR007587">
    <property type="entry name" value="SAPS"/>
</dbReference>
<dbReference type="PANTHER" id="PTHR12634">
    <property type="entry name" value="SIT4 YEAST -ASSOCIATING PROTEIN-RELATED"/>
    <property type="match status" value="1"/>
</dbReference>
<protein>
    <submittedName>
        <fullName evidence="3">Uncharacterized protein</fullName>
    </submittedName>
</protein>
<reference evidence="3" key="1">
    <citation type="submission" date="2015-07" db="EMBL/GenBank/DDBJ databases">
        <title>Adaptation to a free-living lifestyle via gene acquisitions in the diplomonad Trepomonas sp. PC1.</title>
        <authorList>
            <person name="Xu F."/>
            <person name="Jerlstrom-Hultqvist J."/>
            <person name="Kolisko M."/>
            <person name="Simpson A.G.B."/>
            <person name="Roger A.J."/>
            <person name="Svard S.G."/>
            <person name="Andersson J.O."/>
        </authorList>
    </citation>
    <scope>NUCLEOTIDE SEQUENCE</scope>
    <source>
        <strain evidence="3">PC1</strain>
    </source>
</reference>
<organism evidence="3">
    <name type="scientific">Trepomonas sp. PC1</name>
    <dbReference type="NCBI Taxonomy" id="1076344"/>
    <lineage>
        <taxon>Eukaryota</taxon>
        <taxon>Metamonada</taxon>
        <taxon>Diplomonadida</taxon>
        <taxon>Hexamitidae</taxon>
        <taxon>Hexamitinae</taxon>
        <taxon>Trepomonas</taxon>
    </lineage>
</organism>
<dbReference type="AlphaFoldDB" id="A0A146KFC5"/>
<comment type="similarity">
    <text evidence="1">Belongs to the SAPS family.</text>
</comment>